<accession>A0A846MWE0</accession>
<organism evidence="1 2">
    <name type="scientific">Rhizomicrobium palustre</name>
    <dbReference type="NCBI Taxonomy" id="189966"/>
    <lineage>
        <taxon>Bacteria</taxon>
        <taxon>Pseudomonadati</taxon>
        <taxon>Pseudomonadota</taxon>
        <taxon>Alphaproteobacteria</taxon>
        <taxon>Micropepsales</taxon>
        <taxon>Micropepsaceae</taxon>
        <taxon>Rhizomicrobium</taxon>
    </lineage>
</organism>
<evidence type="ECO:0000313" key="2">
    <source>
        <dbReference type="Proteomes" id="UP000570514"/>
    </source>
</evidence>
<dbReference type="Gene3D" id="3.40.50.10600">
    <property type="entry name" value="SpoIIaa-like domains"/>
    <property type="match status" value="1"/>
</dbReference>
<sequence>MAPPSTSLAGHNFCRSFPEGMISLEVQPCRLIFRIQGALHSEHIVGIIGEARAAGLLQEDHFSALVDMRDFTGVIDWKVIPKINDVMPKGDYCGNKNAYIVRDEFFAMLAKVNVALFPNTEHATFHNEEEAVKWLGWA</sequence>
<dbReference type="EMBL" id="JAASRM010000001">
    <property type="protein sequence ID" value="NIK87868.1"/>
    <property type="molecule type" value="Genomic_DNA"/>
</dbReference>
<dbReference type="InterPro" id="IPR038396">
    <property type="entry name" value="SpoIIAA-like_sf"/>
</dbReference>
<keyword evidence="2" id="KW-1185">Reference proteome</keyword>
<proteinExistence type="predicted"/>
<reference evidence="1 2" key="1">
    <citation type="submission" date="2020-03" db="EMBL/GenBank/DDBJ databases">
        <title>Genomic Encyclopedia of Type Strains, Phase IV (KMG-IV): sequencing the most valuable type-strain genomes for metagenomic binning, comparative biology and taxonomic classification.</title>
        <authorList>
            <person name="Goeker M."/>
        </authorList>
    </citation>
    <scope>NUCLEOTIDE SEQUENCE [LARGE SCALE GENOMIC DNA]</scope>
    <source>
        <strain evidence="1 2">DSM 19867</strain>
    </source>
</reference>
<evidence type="ECO:0008006" key="3">
    <source>
        <dbReference type="Google" id="ProtNLM"/>
    </source>
</evidence>
<dbReference type="Proteomes" id="UP000570514">
    <property type="component" value="Unassembled WGS sequence"/>
</dbReference>
<name>A0A846MWE0_9PROT</name>
<evidence type="ECO:0000313" key="1">
    <source>
        <dbReference type="EMBL" id="NIK87868.1"/>
    </source>
</evidence>
<comment type="caution">
    <text evidence="1">The sequence shown here is derived from an EMBL/GenBank/DDBJ whole genome shotgun (WGS) entry which is preliminary data.</text>
</comment>
<dbReference type="AlphaFoldDB" id="A0A846MWE0"/>
<protein>
    <recommendedName>
        <fullName evidence="3">STAS/SEC14 domain-containing protein</fullName>
    </recommendedName>
</protein>
<dbReference type="RefSeq" id="WP_167081827.1">
    <property type="nucleotide sequence ID" value="NZ_BAAADC010000001.1"/>
</dbReference>
<gene>
    <name evidence="1" type="ORF">FHS83_001186</name>
</gene>